<organism evidence="5 6">
    <name type="scientific">Microdochium trichocladiopsis</name>
    <dbReference type="NCBI Taxonomy" id="1682393"/>
    <lineage>
        <taxon>Eukaryota</taxon>
        <taxon>Fungi</taxon>
        <taxon>Dikarya</taxon>
        <taxon>Ascomycota</taxon>
        <taxon>Pezizomycotina</taxon>
        <taxon>Sordariomycetes</taxon>
        <taxon>Xylariomycetidae</taxon>
        <taxon>Xylariales</taxon>
        <taxon>Microdochiaceae</taxon>
        <taxon>Microdochium</taxon>
    </lineage>
</organism>
<feature type="compositionally biased region" description="Low complexity" evidence="2">
    <location>
        <begin position="422"/>
        <end position="437"/>
    </location>
</feature>
<evidence type="ECO:0000313" key="6">
    <source>
        <dbReference type="Proteomes" id="UP000756346"/>
    </source>
</evidence>
<feature type="compositionally biased region" description="Low complexity" evidence="2">
    <location>
        <begin position="561"/>
        <end position="571"/>
    </location>
</feature>
<keyword evidence="3" id="KW-1133">Transmembrane helix</keyword>
<accession>A0A9P8Y723</accession>
<proteinExistence type="predicted"/>
<gene>
    <name evidence="5" type="ORF">B0I36DRAFT_133909</name>
</gene>
<feature type="region of interest" description="Disordered" evidence="2">
    <location>
        <begin position="556"/>
        <end position="607"/>
    </location>
</feature>
<feature type="domain" description="CorA-like transporter" evidence="4">
    <location>
        <begin position="1"/>
        <end position="194"/>
    </location>
</feature>
<keyword evidence="6" id="KW-1185">Reference proteome</keyword>
<feature type="compositionally biased region" description="Basic and acidic residues" evidence="2">
    <location>
        <begin position="593"/>
        <end position="607"/>
    </location>
</feature>
<evidence type="ECO:0000256" key="2">
    <source>
        <dbReference type="SAM" id="MobiDB-lite"/>
    </source>
</evidence>
<sequence length="607" mass="67569">MVQRLFSYHQVPSCYLNLLTFYHESTHLNDSYGAFIGQHSLSIPGRPFHALGRSGRRIHVSYALRTTAQFIEQSEVKLRDGLRDDQAAKRGVHDWVNPQALIHHQFDPISGAATWFITTSMKPGKDKGDYKPVMWKEHLSSFFSGQHQDKAFDEPHTAFESSLQVHLRLVRWSLESLSGFIQHSEKKLNRLTQRYTAIEVEVFDDKDIQRLGNLMDRINMRLMDLKSNRKVLTALQTFYKRQFGEHHTPSMEAYCGGWADKSCGIVYRFSAELDELLDELDTISDRLTALKEKIDWSTNSILSTLLQNQSNKRVYALTKQGQKEAVIVALFQYIALIFLPATVVSAVFSTDIVKFQDLSPGQVLSYSPQALLAWGITTIGLTILTIGFSETWKRYKRRQQDIADAGGLDEDDDSNDDDSWHGTGRNNTRNTNQSGGSRRMMVTNTSHSARHGFSPTGMGNGHAGTHYSSNHANGVGADRAGGDDPMVTNNFRARGRTAALVGHSGEPAGENHTTARLVGLPGFVVEQANVPAPAAHLPSSRRRRSRIVNVLATRRGHRRIPSNASVASPANADHDEGNRVPRTDGDGAGAGPGHEDMVMTSLEERQP</sequence>
<keyword evidence="3" id="KW-0472">Membrane</keyword>
<dbReference type="EMBL" id="JAGTJQ010000006">
    <property type="protein sequence ID" value="KAH7029578.1"/>
    <property type="molecule type" value="Genomic_DNA"/>
</dbReference>
<protein>
    <recommendedName>
        <fullName evidence="4">CorA-like transporter domain-containing protein</fullName>
    </recommendedName>
</protein>
<keyword evidence="3" id="KW-0812">Transmembrane</keyword>
<dbReference type="Pfam" id="PF26616">
    <property type="entry name" value="CorA-like"/>
    <property type="match status" value="1"/>
</dbReference>
<reference evidence="5" key="1">
    <citation type="journal article" date="2021" name="Nat. Commun.">
        <title>Genetic determinants of endophytism in the Arabidopsis root mycobiome.</title>
        <authorList>
            <person name="Mesny F."/>
            <person name="Miyauchi S."/>
            <person name="Thiergart T."/>
            <person name="Pickel B."/>
            <person name="Atanasova L."/>
            <person name="Karlsson M."/>
            <person name="Huettel B."/>
            <person name="Barry K.W."/>
            <person name="Haridas S."/>
            <person name="Chen C."/>
            <person name="Bauer D."/>
            <person name="Andreopoulos W."/>
            <person name="Pangilinan J."/>
            <person name="LaButti K."/>
            <person name="Riley R."/>
            <person name="Lipzen A."/>
            <person name="Clum A."/>
            <person name="Drula E."/>
            <person name="Henrissat B."/>
            <person name="Kohler A."/>
            <person name="Grigoriev I.V."/>
            <person name="Martin F.M."/>
            <person name="Hacquard S."/>
        </authorList>
    </citation>
    <scope>NUCLEOTIDE SEQUENCE</scope>
    <source>
        <strain evidence="5">MPI-CAGE-CH-0230</strain>
    </source>
</reference>
<feature type="coiled-coil region" evidence="1">
    <location>
        <begin position="181"/>
        <end position="228"/>
    </location>
</feature>
<dbReference type="AlphaFoldDB" id="A0A9P8Y723"/>
<comment type="caution">
    <text evidence="5">The sequence shown here is derived from an EMBL/GenBank/DDBJ whole genome shotgun (WGS) entry which is preliminary data.</text>
</comment>
<dbReference type="RefSeq" id="XP_046011866.1">
    <property type="nucleotide sequence ID" value="XM_046148260.1"/>
</dbReference>
<evidence type="ECO:0000256" key="1">
    <source>
        <dbReference type="SAM" id="Coils"/>
    </source>
</evidence>
<dbReference type="OrthoDB" id="5396681at2759"/>
<keyword evidence="1" id="KW-0175">Coiled coil</keyword>
<feature type="compositionally biased region" description="Basic and acidic residues" evidence="2">
    <location>
        <begin position="572"/>
        <end position="585"/>
    </location>
</feature>
<evidence type="ECO:0000259" key="4">
    <source>
        <dbReference type="Pfam" id="PF26616"/>
    </source>
</evidence>
<feature type="compositionally biased region" description="Acidic residues" evidence="2">
    <location>
        <begin position="407"/>
        <end position="417"/>
    </location>
</feature>
<feature type="region of interest" description="Disordered" evidence="2">
    <location>
        <begin position="405"/>
        <end position="439"/>
    </location>
</feature>
<evidence type="ECO:0000313" key="5">
    <source>
        <dbReference type="EMBL" id="KAH7029578.1"/>
    </source>
</evidence>
<evidence type="ECO:0000256" key="3">
    <source>
        <dbReference type="SAM" id="Phobius"/>
    </source>
</evidence>
<name>A0A9P8Y723_9PEZI</name>
<feature type="region of interest" description="Disordered" evidence="2">
    <location>
        <begin position="447"/>
        <end position="466"/>
    </location>
</feature>
<feature type="transmembrane region" description="Helical" evidence="3">
    <location>
        <begin position="325"/>
        <end position="348"/>
    </location>
</feature>
<dbReference type="InterPro" id="IPR058257">
    <property type="entry name" value="CorA-like_dom"/>
</dbReference>
<feature type="transmembrane region" description="Helical" evidence="3">
    <location>
        <begin position="368"/>
        <end position="388"/>
    </location>
</feature>
<dbReference type="GeneID" id="70177806"/>
<dbReference type="Proteomes" id="UP000756346">
    <property type="component" value="Unassembled WGS sequence"/>
</dbReference>